<comment type="caution">
    <text evidence="1">The sequence shown here is derived from an EMBL/GenBank/DDBJ whole genome shotgun (WGS) entry which is preliminary data.</text>
</comment>
<dbReference type="EMBL" id="CAVNYO010000405">
    <property type="protein sequence ID" value="CAK5275250.1"/>
    <property type="molecule type" value="Genomic_DNA"/>
</dbReference>
<gene>
    <name evidence="1" type="ORF">MYCIT1_LOCUS22900</name>
</gene>
<reference evidence="1" key="1">
    <citation type="submission" date="2023-11" db="EMBL/GenBank/DDBJ databases">
        <authorList>
            <person name="De Vega J J."/>
            <person name="De Vega J J."/>
        </authorList>
    </citation>
    <scope>NUCLEOTIDE SEQUENCE</scope>
</reference>
<dbReference type="AlphaFoldDB" id="A0AAD2HHD2"/>
<name>A0AAD2HHD2_9AGAR</name>
<accession>A0AAD2HHD2</accession>
<dbReference type="Proteomes" id="UP001295794">
    <property type="component" value="Unassembled WGS sequence"/>
</dbReference>
<proteinExistence type="predicted"/>
<keyword evidence="2" id="KW-1185">Reference proteome</keyword>
<evidence type="ECO:0000313" key="2">
    <source>
        <dbReference type="Proteomes" id="UP001295794"/>
    </source>
</evidence>
<organism evidence="1 2">
    <name type="scientific">Mycena citricolor</name>
    <dbReference type="NCBI Taxonomy" id="2018698"/>
    <lineage>
        <taxon>Eukaryota</taxon>
        <taxon>Fungi</taxon>
        <taxon>Dikarya</taxon>
        <taxon>Basidiomycota</taxon>
        <taxon>Agaricomycotina</taxon>
        <taxon>Agaricomycetes</taxon>
        <taxon>Agaricomycetidae</taxon>
        <taxon>Agaricales</taxon>
        <taxon>Marasmiineae</taxon>
        <taxon>Mycenaceae</taxon>
        <taxon>Mycena</taxon>
    </lineage>
</organism>
<protein>
    <submittedName>
        <fullName evidence="1">Uncharacterized protein</fullName>
    </submittedName>
</protein>
<evidence type="ECO:0000313" key="1">
    <source>
        <dbReference type="EMBL" id="CAK5275250.1"/>
    </source>
</evidence>
<sequence>MVKSGLHDSQHHHDIAILTLPRAKGSQWSKIGCWPPSIRMLAFGKPDPLIHRPCCRVRRLVPTPPPARGWTRHISPLRSFMCVLTRTDDPYA</sequence>